<name>A0A1H3UU11_9ACTN</name>
<evidence type="ECO:0000313" key="6">
    <source>
        <dbReference type="Proteomes" id="UP000199632"/>
    </source>
</evidence>
<protein>
    <submittedName>
        <fullName evidence="5">Predicted dehydrogenase</fullName>
    </submittedName>
</protein>
<evidence type="ECO:0000256" key="2">
    <source>
        <dbReference type="ARBA" id="ARBA00023002"/>
    </source>
</evidence>
<dbReference type="Gene3D" id="3.30.360.10">
    <property type="entry name" value="Dihydrodipicolinate Reductase, domain 2"/>
    <property type="match status" value="1"/>
</dbReference>
<dbReference type="EMBL" id="FNQB01000006">
    <property type="protein sequence ID" value="SDZ65867.1"/>
    <property type="molecule type" value="Genomic_DNA"/>
</dbReference>
<dbReference type="PANTHER" id="PTHR22604:SF105">
    <property type="entry name" value="TRANS-1,2-DIHYDROBENZENE-1,2-DIOL DEHYDROGENASE"/>
    <property type="match status" value="1"/>
</dbReference>
<accession>A0A1H3UU11</accession>
<dbReference type="SUPFAM" id="SSF55347">
    <property type="entry name" value="Glyceraldehyde-3-phosphate dehydrogenase-like, C-terminal domain"/>
    <property type="match status" value="1"/>
</dbReference>
<dbReference type="InterPro" id="IPR036291">
    <property type="entry name" value="NAD(P)-bd_dom_sf"/>
</dbReference>
<dbReference type="Pfam" id="PF22725">
    <property type="entry name" value="GFO_IDH_MocA_C3"/>
    <property type="match status" value="1"/>
</dbReference>
<dbReference type="InterPro" id="IPR050984">
    <property type="entry name" value="Gfo/Idh/MocA_domain"/>
</dbReference>
<reference evidence="6" key="1">
    <citation type="submission" date="2016-10" db="EMBL/GenBank/DDBJ databases">
        <authorList>
            <person name="Varghese N."/>
            <person name="Submissions S."/>
        </authorList>
    </citation>
    <scope>NUCLEOTIDE SEQUENCE [LARGE SCALE GENOMIC DNA]</scope>
    <source>
        <strain evidence="6">DSM 44718</strain>
    </source>
</reference>
<dbReference type="STRING" id="137265.SAMN05421684_8039"/>
<evidence type="ECO:0000259" key="3">
    <source>
        <dbReference type="Pfam" id="PF01408"/>
    </source>
</evidence>
<dbReference type="GO" id="GO:0016491">
    <property type="term" value="F:oxidoreductase activity"/>
    <property type="evidence" value="ECO:0007669"/>
    <property type="project" value="UniProtKB-KW"/>
</dbReference>
<feature type="domain" description="GFO/IDH/MocA-like oxidoreductase" evidence="4">
    <location>
        <begin position="132"/>
        <end position="247"/>
    </location>
</feature>
<dbReference type="Gene3D" id="3.40.50.720">
    <property type="entry name" value="NAD(P)-binding Rossmann-like Domain"/>
    <property type="match status" value="1"/>
</dbReference>
<evidence type="ECO:0000256" key="1">
    <source>
        <dbReference type="ARBA" id="ARBA00010928"/>
    </source>
</evidence>
<organism evidence="5 6">
    <name type="scientific">Asanoa ishikariensis</name>
    <dbReference type="NCBI Taxonomy" id="137265"/>
    <lineage>
        <taxon>Bacteria</taxon>
        <taxon>Bacillati</taxon>
        <taxon>Actinomycetota</taxon>
        <taxon>Actinomycetes</taxon>
        <taxon>Micromonosporales</taxon>
        <taxon>Micromonosporaceae</taxon>
        <taxon>Asanoa</taxon>
    </lineage>
</organism>
<dbReference type="InterPro" id="IPR000683">
    <property type="entry name" value="Gfo/Idh/MocA-like_OxRdtase_N"/>
</dbReference>
<keyword evidence="2" id="KW-0560">Oxidoreductase</keyword>
<feature type="domain" description="Gfo/Idh/MocA-like oxidoreductase N-terminal" evidence="3">
    <location>
        <begin position="6"/>
        <end position="121"/>
    </location>
</feature>
<dbReference type="SUPFAM" id="SSF51735">
    <property type="entry name" value="NAD(P)-binding Rossmann-fold domains"/>
    <property type="match status" value="1"/>
</dbReference>
<proteinExistence type="inferred from homology"/>
<dbReference type="GO" id="GO:0000166">
    <property type="term" value="F:nucleotide binding"/>
    <property type="evidence" value="ECO:0007669"/>
    <property type="project" value="InterPro"/>
</dbReference>
<evidence type="ECO:0000259" key="4">
    <source>
        <dbReference type="Pfam" id="PF22725"/>
    </source>
</evidence>
<dbReference type="Pfam" id="PF01408">
    <property type="entry name" value="GFO_IDH_MocA"/>
    <property type="match status" value="1"/>
</dbReference>
<dbReference type="Proteomes" id="UP000199632">
    <property type="component" value="Unassembled WGS sequence"/>
</dbReference>
<gene>
    <name evidence="5" type="ORF">SAMN05421684_8039</name>
</gene>
<dbReference type="PANTHER" id="PTHR22604">
    <property type="entry name" value="OXIDOREDUCTASES"/>
    <property type="match status" value="1"/>
</dbReference>
<comment type="similarity">
    <text evidence="1">Belongs to the Gfo/Idh/MocA family.</text>
</comment>
<dbReference type="InterPro" id="IPR055170">
    <property type="entry name" value="GFO_IDH_MocA-like_dom"/>
</dbReference>
<sequence>MRAMTRWGILATGAIAAKFAGDLRYAPGAELVAVGSRSIESAKSFAARFDAPRAHGSWAELAADPEVDAIYVATPHSAHFEAAMLCLRAGKPVLCEKPVTLDRASAAELVDTARAADVFFMEAMWTRVNPTVRAVLDLIADGAIGEVTTLSADFGVYGPFPSSHRLRARELGGGALLDLGVYPVTMAHLVLGAPDHIRSWAKIGPEGTDENTAMVFGYDSGAVATLTCGLLGTTTIATTITGTRGRIDLPSFFHATSYTLHRPGADPETVTRAQDGAGYQFEAIEVQRCLEAGLIESPLIPHATTLEVMGLLDEVRAQIGVTY</sequence>
<evidence type="ECO:0000313" key="5">
    <source>
        <dbReference type="EMBL" id="SDZ65867.1"/>
    </source>
</evidence>
<dbReference type="AlphaFoldDB" id="A0A1H3UU11"/>
<keyword evidence="6" id="KW-1185">Reference proteome</keyword>